<evidence type="ECO:0000313" key="3">
    <source>
        <dbReference type="Proteomes" id="UP000319210"/>
    </source>
</evidence>
<keyword evidence="3" id="KW-1185">Reference proteome</keyword>
<accession>A0A4Y3R502</accession>
<sequence length="88" mass="9482">MRRLLRQHGHGPLAASVKSRYSRTMHEQQLPNGCVHCDALEGNFPSRRGTEPVAPSGADGLGMLPTAACPVLEWQAIVHDNSVGVRAI</sequence>
<evidence type="ECO:0000313" key="2">
    <source>
        <dbReference type="EMBL" id="GEB51030.1"/>
    </source>
</evidence>
<dbReference type="Proteomes" id="UP000319210">
    <property type="component" value="Unassembled WGS sequence"/>
</dbReference>
<gene>
    <name evidence="2" type="ORF">SCA03_35810</name>
</gene>
<proteinExistence type="predicted"/>
<organism evidence="2 3">
    <name type="scientific">Streptomyces cacaoi</name>
    <dbReference type="NCBI Taxonomy" id="1898"/>
    <lineage>
        <taxon>Bacteria</taxon>
        <taxon>Bacillati</taxon>
        <taxon>Actinomycetota</taxon>
        <taxon>Actinomycetes</taxon>
        <taxon>Kitasatosporales</taxon>
        <taxon>Streptomycetaceae</taxon>
        <taxon>Streptomyces</taxon>
    </lineage>
</organism>
<comment type="caution">
    <text evidence="2">The sequence shown here is derived from an EMBL/GenBank/DDBJ whole genome shotgun (WGS) entry which is preliminary data.</text>
</comment>
<dbReference type="EMBL" id="BJMM01000017">
    <property type="protein sequence ID" value="GEB51030.1"/>
    <property type="molecule type" value="Genomic_DNA"/>
</dbReference>
<protein>
    <submittedName>
        <fullName evidence="2">Uncharacterized protein</fullName>
    </submittedName>
</protein>
<evidence type="ECO:0000256" key="1">
    <source>
        <dbReference type="SAM" id="MobiDB-lite"/>
    </source>
</evidence>
<reference evidence="2 3" key="1">
    <citation type="submission" date="2019-06" db="EMBL/GenBank/DDBJ databases">
        <title>Whole genome shotgun sequence of Streptomyces cacaoi subsp. cacaoi NBRC 12748.</title>
        <authorList>
            <person name="Hosoyama A."/>
            <person name="Uohara A."/>
            <person name="Ohji S."/>
            <person name="Ichikawa N."/>
        </authorList>
    </citation>
    <scope>NUCLEOTIDE SEQUENCE [LARGE SCALE GENOMIC DNA]</scope>
    <source>
        <strain evidence="2 3">NBRC 12748</strain>
    </source>
</reference>
<feature type="region of interest" description="Disordered" evidence="1">
    <location>
        <begin position="1"/>
        <end position="22"/>
    </location>
</feature>
<dbReference type="AlphaFoldDB" id="A0A4Y3R502"/>
<name>A0A4Y3R502_STRCI</name>